<name>A0A2P9JZQ7_9CAUD</name>
<proteinExistence type="predicted"/>
<dbReference type="RefSeq" id="YP_009799364.1">
    <property type="nucleotide sequence ID" value="NC_047941.1"/>
</dbReference>
<dbReference type="KEGG" id="vg:54989849"/>
<sequence length="195" mass="22759">MLTELNVVNACLATLGENPLVELEEDHPLVAAARQNFREAMVTEMGRKWWFNTDYLELQQANDKFIYIPQDAISCVPIERDDLTVRGRRLYNRYAGTYEVQGPVLVYVVRDLEFSELPVPAQLLVRDRTVLSFQLNYDADETRTAKLEQAYVNSYMTLNAENIRQQNVNMLNMPGATRLRHRAGYRQPNRINWRF</sequence>
<dbReference type="EMBL" id="MG878892">
    <property type="protein sequence ID" value="AVI05020.1"/>
    <property type="molecule type" value="Genomic_DNA"/>
</dbReference>
<evidence type="ECO:0000313" key="1">
    <source>
        <dbReference type="EMBL" id="AVI05020.1"/>
    </source>
</evidence>
<dbReference type="Proteomes" id="UP000241381">
    <property type="component" value="Segment"/>
</dbReference>
<organism evidence="1 2">
    <name type="scientific">Salmonella phage vB_SpuP_Spp16</name>
    <dbReference type="NCBI Taxonomy" id="2081603"/>
    <lineage>
        <taxon>Viruses</taxon>
        <taxon>Duplodnaviria</taxon>
        <taxon>Heunggongvirae</taxon>
        <taxon>Uroviricota</taxon>
        <taxon>Caudoviricetes</taxon>
        <taxon>Autographivirales</taxon>
        <taxon>Autonotataviridae</taxon>
        <taxon>Melnykvirinae</taxon>
        <taxon>Panjvirus</taxon>
        <taxon>Panjvirus Spp16</taxon>
    </lineage>
</organism>
<dbReference type="GeneID" id="54989849"/>
<protein>
    <submittedName>
        <fullName evidence="1">Tail tube protein A</fullName>
    </submittedName>
</protein>
<accession>A0A2P9JZQ7</accession>
<reference evidence="1" key="1">
    <citation type="submission" date="2018-01" db="EMBL/GenBank/DDBJ databases">
        <title>Complete genome sequence analysis of a novel Salmonella phage Spp16.</title>
        <authorList>
            <person name="Zhao F."/>
            <person name="Sun H."/>
            <person name="Ren H."/>
            <person name="Tong Y."/>
        </authorList>
    </citation>
    <scope>NUCLEOTIDE SEQUENCE [LARGE SCALE GENOMIC DNA]</scope>
</reference>
<dbReference type="Pfam" id="PF17212">
    <property type="entry name" value="Tube"/>
    <property type="match status" value="1"/>
</dbReference>
<evidence type="ECO:0000313" key="2">
    <source>
        <dbReference type="Proteomes" id="UP000241381"/>
    </source>
</evidence>
<dbReference type="InterPro" id="IPR033767">
    <property type="entry name" value="Tail_Gp11"/>
</dbReference>
<keyword evidence="2" id="KW-1185">Reference proteome</keyword>